<dbReference type="RefSeq" id="WP_251881647.1">
    <property type="nucleotide sequence ID" value="NZ_CP082276.1"/>
</dbReference>
<organism evidence="1 2">
    <name type="scientific">Grimontia kaedaensis</name>
    <dbReference type="NCBI Taxonomy" id="2872157"/>
    <lineage>
        <taxon>Bacteria</taxon>
        <taxon>Pseudomonadati</taxon>
        <taxon>Pseudomonadota</taxon>
        <taxon>Gammaproteobacteria</taxon>
        <taxon>Vibrionales</taxon>
        <taxon>Vibrionaceae</taxon>
        <taxon>Grimontia</taxon>
    </lineage>
</organism>
<gene>
    <name evidence="1" type="ORF">K6Q96_18235</name>
</gene>
<evidence type="ECO:0000313" key="1">
    <source>
        <dbReference type="EMBL" id="USH05160.1"/>
    </source>
</evidence>
<proteinExistence type="predicted"/>
<name>A0ABY4X1M8_9GAMM</name>
<accession>A0ABY4X1M8</accession>
<dbReference type="EMBL" id="CP082276">
    <property type="protein sequence ID" value="USH05160.1"/>
    <property type="molecule type" value="Genomic_DNA"/>
</dbReference>
<dbReference type="InterPro" id="IPR011990">
    <property type="entry name" value="TPR-like_helical_dom_sf"/>
</dbReference>
<dbReference type="SUPFAM" id="SSF48452">
    <property type="entry name" value="TPR-like"/>
    <property type="match status" value="1"/>
</dbReference>
<reference evidence="1" key="1">
    <citation type="submission" date="2021-08" db="EMBL/GenBank/DDBJ databases">
        <authorList>
            <person name="Sakaguchi M."/>
            <person name="Kikuchi T."/>
            <person name="Urbanczyk H."/>
        </authorList>
    </citation>
    <scope>NUCLEOTIDE SEQUENCE</scope>
    <source>
        <strain evidence="1">020920N</strain>
    </source>
</reference>
<protein>
    <recommendedName>
        <fullName evidence="3">Tetratricopeptide repeat protein</fullName>
    </recommendedName>
</protein>
<evidence type="ECO:0008006" key="3">
    <source>
        <dbReference type="Google" id="ProtNLM"/>
    </source>
</evidence>
<dbReference type="Proteomes" id="UP001056255">
    <property type="component" value="Chromosome II"/>
</dbReference>
<sequence length="120" mass="13663">MSIIEETRELHRKAWSNYDDFTDSLEKAVSICKAAYENGENSPLFINNYAAVLLDLHRDEEALNLLEISDPVFSEYCSNYAIAIAKAAYDLELIRKWNQAATKQPKQDGAIVAFMDWQGL</sequence>
<keyword evidence="2" id="KW-1185">Reference proteome</keyword>
<evidence type="ECO:0000313" key="2">
    <source>
        <dbReference type="Proteomes" id="UP001056255"/>
    </source>
</evidence>